<keyword evidence="2" id="KW-0762">Sugar transport</keyword>
<evidence type="ECO:0000313" key="2">
    <source>
        <dbReference type="EMBL" id="KXF83121.1"/>
    </source>
</evidence>
<evidence type="ECO:0000256" key="1">
    <source>
        <dbReference type="SAM" id="Coils"/>
    </source>
</evidence>
<dbReference type="AlphaFoldDB" id="A0A135ICC7"/>
<evidence type="ECO:0000313" key="3">
    <source>
        <dbReference type="Proteomes" id="UP000070529"/>
    </source>
</evidence>
<feature type="coiled-coil region" evidence="1">
    <location>
        <begin position="11"/>
        <end position="38"/>
    </location>
</feature>
<keyword evidence="1" id="KW-0175">Coiled coil</keyword>
<name>A0A135ICC7_9GAMM</name>
<dbReference type="EMBL" id="LNTY01000006">
    <property type="protein sequence ID" value="KXF83121.1"/>
    <property type="molecule type" value="Genomic_DNA"/>
</dbReference>
<keyword evidence="2" id="KW-0813">Transport</keyword>
<keyword evidence="3" id="KW-1185">Reference proteome</keyword>
<dbReference type="RefSeq" id="WP_067410761.1">
    <property type="nucleotide sequence ID" value="NZ_LNTY01000006.1"/>
</dbReference>
<reference evidence="2 3" key="1">
    <citation type="submission" date="2015-11" db="EMBL/GenBank/DDBJ databases">
        <title>Genomic Taxonomy of the Vibrionaceae.</title>
        <authorList>
            <person name="Gomez-Gil B."/>
            <person name="Enciso-Ibarra J."/>
        </authorList>
    </citation>
    <scope>NUCLEOTIDE SEQUENCE [LARGE SCALE GENOMIC DNA]</scope>
    <source>
        <strain evidence="2 3">CAIM 912</strain>
    </source>
</reference>
<comment type="caution">
    <text evidence="2">The sequence shown here is derived from an EMBL/GenBank/DDBJ whole genome shotgun (WGS) entry which is preliminary data.</text>
</comment>
<dbReference type="InterPro" id="IPR021811">
    <property type="entry name" value="DUF3389"/>
</dbReference>
<dbReference type="Pfam" id="PF11869">
    <property type="entry name" value="DUF3389"/>
    <property type="match status" value="1"/>
</dbReference>
<accession>A0A135ICC7</accession>
<proteinExistence type="predicted"/>
<sequence length="76" mass="8087">MVLQISGGRVIANMHEVMVKLQENRATLQAQVDDISILSAAKMLVVSGGSVNWSISLETEENVHALSEATGIAARP</sequence>
<protein>
    <submittedName>
        <fullName evidence="2">PTS sugar transporter subunit IIA</fullName>
    </submittedName>
</protein>
<gene>
    <name evidence="2" type="ORF">ATN88_05250</name>
</gene>
<dbReference type="Proteomes" id="UP000070529">
    <property type="component" value="Unassembled WGS sequence"/>
</dbReference>
<organism evidence="2 3">
    <name type="scientific">Enterovibrio coralii</name>
    <dbReference type="NCBI Taxonomy" id="294935"/>
    <lineage>
        <taxon>Bacteria</taxon>
        <taxon>Pseudomonadati</taxon>
        <taxon>Pseudomonadota</taxon>
        <taxon>Gammaproteobacteria</taxon>
        <taxon>Vibrionales</taxon>
        <taxon>Vibrionaceae</taxon>
        <taxon>Enterovibrio</taxon>
    </lineage>
</organism>
<dbReference type="OrthoDB" id="6271555at2"/>